<evidence type="ECO:0000313" key="8">
    <source>
        <dbReference type="Proteomes" id="UP000054886"/>
    </source>
</evidence>
<dbReference type="VEuPathDB" id="FungiDB:CAGL0M11814g"/>
<keyword evidence="4" id="KW-0175">Coiled coil</keyword>
<feature type="region of interest" description="Disordered" evidence="5">
    <location>
        <begin position="395"/>
        <end position="414"/>
    </location>
</feature>
<keyword evidence="3" id="KW-0508">mRNA splicing</keyword>
<feature type="coiled-coil region" evidence="4">
    <location>
        <begin position="225"/>
        <end position="264"/>
    </location>
</feature>
<comment type="function">
    <text evidence="3">Involved in pre-mRNA splicing.</text>
</comment>
<evidence type="ECO:0000256" key="4">
    <source>
        <dbReference type="SAM" id="Coils"/>
    </source>
</evidence>
<evidence type="ECO:0000256" key="5">
    <source>
        <dbReference type="SAM" id="MobiDB-lite"/>
    </source>
</evidence>
<protein>
    <recommendedName>
        <fullName evidence="2 3">Pre-mRNA-processing protein 45</fullName>
    </recommendedName>
</protein>
<gene>
    <name evidence="7" type="ORF">AO440_004363</name>
</gene>
<evidence type="ECO:0000256" key="2">
    <source>
        <dbReference type="ARBA" id="ARBA00022160"/>
    </source>
</evidence>
<sequence length="414" mass="46265">MSFSSLLPPPEHSPPDDVNSREVEIITKEHDFIVNALTKKEAVHSSNNNIGSFVGSQVANFNDVIPLRQKDFYGVQAPLPTTQEIELCKVRTQEVVNRLLHKFTDKGKAGYQKDTRKITTGSRIITIESKRQDPLQPSRQKNTSSKIVLPEDDETDTPILHATDDAKSKRLTKEERAKWNIPAAVSSWKNPMGYTVGLKHRAAHGKKTGNVGSINNKVSDIVAALDETDQEIREGIQQENELKRKQLKEEERIKEEKLRAIAERSKIQTQSSAVKKRGSRFEGGRHQNKKIKKEEPPIKSAAERLKELAYAQGREVSEKVILGAAKATTTGAGANVHYDSRLFSKGANAAAKRSEEQVYDNPLFVQQEIDSIYRVNAKSIDEANSASASRYGPIQFTKAHSLDDKSTEKDEEET</sequence>
<feature type="domain" description="SKI-interacting protein SKIP SNW" evidence="6">
    <location>
        <begin position="117"/>
        <end position="267"/>
    </location>
</feature>
<comment type="caution">
    <text evidence="7">The sequence shown here is derived from an EMBL/GenBank/DDBJ whole genome shotgun (WGS) entry which is preliminary data.</text>
</comment>
<comment type="similarity">
    <text evidence="1 3">Belongs to the SNW family.</text>
</comment>
<dbReference type="PANTHER" id="PTHR12096">
    <property type="entry name" value="NUCLEAR PROTEIN SKIP-RELATED"/>
    <property type="match status" value="1"/>
</dbReference>
<keyword evidence="3" id="KW-0507">mRNA processing</keyword>
<dbReference type="VEuPathDB" id="FungiDB:GWK60_M11759"/>
<feature type="compositionally biased region" description="Polar residues" evidence="5">
    <location>
        <begin position="135"/>
        <end position="146"/>
    </location>
</feature>
<dbReference type="InterPro" id="IPR017862">
    <property type="entry name" value="SKI-int_prot_SKIP"/>
</dbReference>
<dbReference type="EMBL" id="LLZZ01000139">
    <property type="protein sequence ID" value="KTB00360.1"/>
    <property type="molecule type" value="Genomic_DNA"/>
</dbReference>
<evidence type="ECO:0000313" key="7">
    <source>
        <dbReference type="EMBL" id="KTB00360.1"/>
    </source>
</evidence>
<dbReference type="InterPro" id="IPR004015">
    <property type="entry name" value="SKI-int_prot_SKIP_SNW-dom"/>
</dbReference>
<dbReference type="VEuPathDB" id="FungiDB:B1J91_M11814g"/>
<dbReference type="GO" id="GO:0071006">
    <property type="term" value="C:U2-type catalytic step 1 spliceosome"/>
    <property type="evidence" value="ECO:0007669"/>
    <property type="project" value="EnsemblFungi"/>
</dbReference>
<keyword evidence="3" id="KW-0747">Spliceosome</keyword>
<dbReference type="Pfam" id="PF02731">
    <property type="entry name" value="SKIP_SNW"/>
    <property type="match status" value="1"/>
</dbReference>
<dbReference type="OrthoDB" id="666364at2759"/>
<keyword evidence="3" id="KW-0539">Nucleus</keyword>
<evidence type="ECO:0000259" key="6">
    <source>
        <dbReference type="Pfam" id="PF02731"/>
    </source>
</evidence>
<dbReference type="GO" id="GO:0071007">
    <property type="term" value="C:U2-type catalytic step 2 spliceosome"/>
    <property type="evidence" value="ECO:0007669"/>
    <property type="project" value="EnsemblFungi"/>
</dbReference>
<dbReference type="Proteomes" id="UP000054886">
    <property type="component" value="Unassembled WGS sequence"/>
</dbReference>
<comment type="subunit">
    <text evidence="3">Associated with the spliceosome.</text>
</comment>
<dbReference type="GO" id="GO:0000974">
    <property type="term" value="C:Prp19 complex"/>
    <property type="evidence" value="ECO:0007669"/>
    <property type="project" value="EnsemblFungi"/>
</dbReference>
<feature type="region of interest" description="Disordered" evidence="5">
    <location>
        <begin position="128"/>
        <end position="159"/>
    </location>
</feature>
<dbReference type="GO" id="GO:0000350">
    <property type="term" value="P:generation of catalytic spliceosome for second transesterification step"/>
    <property type="evidence" value="ECO:0007669"/>
    <property type="project" value="EnsemblFungi"/>
</dbReference>
<dbReference type="AlphaFoldDB" id="A0A0W0DQL3"/>
<dbReference type="VEuPathDB" id="FungiDB:GVI51_M11781"/>
<comment type="subcellular location">
    <subcellularLocation>
        <location evidence="3">Nucleus</location>
    </subcellularLocation>
</comment>
<proteinExistence type="inferred from homology"/>
<accession>A0A0W0DQL3</accession>
<name>A0A0W0DQL3_CANGB</name>
<organism evidence="7 8">
    <name type="scientific">Candida glabrata</name>
    <name type="common">Yeast</name>
    <name type="synonym">Torulopsis glabrata</name>
    <dbReference type="NCBI Taxonomy" id="5478"/>
    <lineage>
        <taxon>Eukaryota</taxon>
        <taxon>Fungi</taxon>
        <taxon>Dikarya</taxon>
        <taxon>Ascomycota</taxon>
        <taxon>Saccharomycotina</taxon>
        <taxon>Saccharomycetes</taxon>
        <taxon>Saccharomycetales</taxon>
        <taxon>Saccharomycetaceae</taxon>
        <taxon>Nakaseomyces</taxon>
    </lineage>
</organism>
<feature type="region of interest" description="Disordered" evidence="5">
    <location>
        <begin position="264"/>
        <end position="292"/>
    </location>
</feature>
<evidence type="ECO:0000256" key="3">
    <source>
        <dbReference type="RuleBase" id="RU367140"/>
    </source>
</evidence>
<reference evidence="7 8" key="1">
    <citation type="submission" date="2015-10" db="EMBL/GenBank/DDBJ databases">
        <title>Draft genomes sequences of Candida glabrata isolates 1A, 1B, 2A, 2B, 3A and 3B.</title>
        <authorList>
            <person name="Haavelsrud O.E."/>
            <person name="Gaustad P."/>
        </authorList>
    </citation>
    <scope>NUCLEOTIDE SEQUENCE [LARGE SCALE GENOMIC DNA]</scope>
    <source>
        <strain evidence="7">910700640</strain>
    </source>
</reference>
<evidence type="ECO:0000256" key="1">
    <source>
        <dbReference type="ARBA" id="ARBA00010197"/>
    </source>
</evidence>
<dbReference type="GO" id="GO:0071014">
    <property type="term" value="C:post-mRNA release spliceosomal complex"/>
    <property type="evidence" value="ECO:0007669"/>
    <property type="project" value="EnsemblFungi"/>
</dbReference>